<dbReference type="RefSeq" id="WP_054718901.1">
    <property type="nucleotide sequence ID" value="NZ_AZEU01000115.1"/>
</dbReference>
<dbReference type="GO" id="GO:0004751">
    <property type="term" value="F:ribose-5-phosphate isomerase activity"/>
    <property type="evidence" value="ECO:0007669"/>
    <property type="project" value="UniProtKB-EC"/>
</dbReference>
<evidence type="ECO:0000256" key="2">
    <source>
        <dbReference type="ARBA" id="ARBA00023235"/>
    </source>
</evidence>
<dbReference type="Gene3D" id="3.30.70.260">
    <property type="match status" value="1"/>
</dbReference>
<dbReference type="EC" id="5.3.1.6" evidence="1"/>
<name>A0A0R1QNB1_9LACO</name>
<dbReference type="EMBL" id="AZEU01000115">
    <property type="protein sequence ID" value="KRL45961.1"/>
    <property type="molecule type" value="Genomic_DNA"/>
</dbReference>
<comment type="caution">
    <text evidence="4">The sequence shown here is derived from an EMBL/GenBank/DDBJ whole genome shotgun (WGS) entry which is preliminary data.</text>
</comment>
<evidence type="ECO:0000313" key="5">
    <source>
        <dbReference type="Proteomes" id="UP000051790"/>
    </source>
</evidence>
<dbReference type="InterPro" id="IPR004788">
    <property type="entry name" value="Ribose5P_isomerase_type_A"/>
</dbReference>
<dbReference type="SUPFAM" id="SSF75445">
    <property type="entry name" value="D-ribose-5-phosphate isomerase (RpiA), lid domain"/>
    <property type="match status" value="1"/>
</dbReference>
<dbReference type="InterPro" id="IPR037171">
    <property type="entry name" value="NagB/RpiA_transferase-like"/>
</dbReference>
<keyword evidence="5" id="KW-1185">Reference proteome</keyword>
<reference evidence="4 5" key="1">
    <citation type="journal article" date="2015" name="Genome Announc.">
        <title>Expanding the biotechnology potential of lactobacilli through comparative genomics of 213 strains and associated genera.</title>
        <authorList>
            <person name="Sun Z."/>
            <person name="Harris H.M."/>
            <person name="McCann A."/>
            <person name="Guo C."/>
            <person name="Argimon S."/>
            <person name="Zhang W."/>
            <person name="Yang X."/>
            <person name="Jeffery I.B."/>
            <person name="Cooney J.C."/>
            <person name="Kagawa T.F."/>
            <person name="Liu W."/>
            <person name="Song Y."/>
            <person name="Salvetti E."/>
            <person name="Wrobel A."/>
            <person name="Rasinkangas P."/>
            <person name="Parkhill J."/>
            <person name="Rea M.C."/>
            <person name="O'Sullivan O."/>
            <person name="Ritari J."/>
            <person name="Douillard F.P."/>
            <person name="Paul Ross R."/>
            <person name="Yang R."/>
            <person name="Briner A.E."/>
            <person name="Felis G.E."/>
            <person name="de Vos W.M."/>
            <person name="Barrangou R."/>
            <person name="Klaenhammer T.R."/>
            <person name="Caufield P.W."/>
            <person name="Cui Y."/>
            <person name="Zhang H."/>
            <person name="O'Toole P.W."/>
        </authorList>
    </citation>
    <scope>NUCLEOTIDE SEQUENCE [LARGE SCALE GENOMIC DNA]</scope>
    <source>
        <strain evidence="4 5">DSM 13343</strain>
    </source>
</reference>
<dbReference type="PANTHER" id="PTHR11934:SF0">
    <property type="entry name" value="RIBOSE-5-PHOSPHATE ISOMERASE"/>
    <property type="match status" value="1"/>
</dbReference>
<proteinExistence type="predicted"/>
<dbReference type="PANTHER" id="PTHR11934">
    <property type="entry name" value="RIBOSE-5-PHOSPHATE ISOMERASE"/>
    <property type="match status" value="1"/>
</dbReference>
<keyword evidence="2 4" id="KW-0413">Isomerase</keyword>
<dbReference type="GO" id="GO:0005829">
    <property type="term" value="C:cytosol"/>
    <property type="evidence" value="ECO:0007669"/>
    <property type="project" value="TreeGrafter"/>
</dbReference>
<organism evidence="4 5">
    <name type="scientific">Lacticaseibacillus manihotivorans DSM 13343 = JCM 12514</name>
    <dbReference type="NCBI Taxonomy" id="1423769"/>
    <lineage>
        <taxon>Bacteria</taxon>
        <taxon>Bacillati</taxon>
        <taxon>Bacillota</taxon>
        <taxon>Bacilli</taxon>
        <taxon>Lactobacillales</taxon>
        <taxon>Lactobacillaceae</taxon>
        <taxon>Lacticaseibacillus</taxon>
    </lineage>
</organism>
<sequence length="220" mass="23670">MSKQIQAALAMIESGMAISLGVGNHIKQLAQAIAASSLTDLRICSPSEATIATCRELGLTVDLGLTGTDIAFDGCDQVTNHFEALKSGGAIFTYEKRNAMLSRQFVLLVGEERYVPEFDGQAPLTIEALDVAIPLVQQVASAFHTTAKLRQASNYMGFTRTRDGNVVIDLPLSAETKVHALAQRLENLPGVVATSLFEGLVTTILLETSDGDVQRLERTY</sequence>
<dbReference type="AlphaFoldDB" id="A0A0R1QNB1"/>
<evidence type="ECO:0000313" key="4">
    <source>
        <dbReference type="EMBL" id="KRL45961.1"/>
    </source>
</evidence>
<dbReference type="OrthoDB" id="5870696at2"/>
<dbReference type="SUPFAM" id="SSF100950">
    <property type="entry name" value="NagB/RpiA/CoA transferase-like"/>
    <property type="match status" value="1"/>
</dbReference>
<protein>
    <recommendedName>
        <fullName evidence="1">ribose-5-phosphate isomerase</fullName>
        <ecNumber evidence="1">5.3.1.6</ecNumber>
    </recommendedName>
    <alternativeName>
        <fullName evidence="3">Phosphoriboisomerase</fullName>
    </alternativeName>
</protein>
<dbReference type="Gene3D" id="3.40.50.1360">
    <property type="match status" value="1"/>
</dbReference>
<gene>
    <name evidence="4" type="ORF">FD01_GL000547</name>
</gene>
<dbReference type="Proteomes" id="UP000051790">
    <property type="component" value="Unassembled WGS sequence"/>
</dbReference>
<dbReference type="GO" id="GO:0009052">
    <property type="term" value="P:pentose-phosphate shunt, non-oxidative branch"/>
    <property type="evidence" value="ECO:0007669"/>
    <property type="project" value="InterPro"/>
</dbReference>
<dbReference type="PATRIC" id="fig|1423769.4.peg.581"/>
<evidence type="ECO:0000256" key="3">
    <source>
        <dbReference type="ARBA" id="ARBA00029734"/>
    </source>
</evidence>
<accession>A0A0R1QNB1</accession>
<dbReference type="Pfam" id="PF06026">
    <property type="entry name" value="Rib_5-P_isom_A"/>
    <property type="match status" value="1"/>
</dbReference>
<evidence type="ECO:0000256" key="1">
    <source>
        <dbReference type="ARBA" id="ARBA00011959"/>
    </source>
</evidence>
<dbReference type="GO" id="GO:0006014">
    <property type="term" value="P:D-ribose metabolic process"/>
    <property type="evidence" value="ECO:0007669"/>
    <property type="project" value="TreeGrafter"/>
</dbReference>